<gene>
    <name evidence="2" type="ORF">EYF80_062454</name>
</gene>
<keyword evidence="3" id="KW-1185">Reference proteome</keyword>
<feature type="region of interest" description="Disordered" evidence="1">
    <location>
        <begin position="1"/>
        <end position="73"/>
    </location>
</feature>
<evidence type="ECO:0000313" key="3">
    <source>
        <dbReference type="Proteomes" id="UP000314294"/>
    </source>
</evidence>
<dbReference type="EMBL" id="SRLO01008349">
    <property type="protein sequence ID" value="TNN27401.1"/>
    <property type="molecule type" value="Genomic_DNA"/>
</dbReference>
<name>A0A4Z2EFC7_9TELE</name>
<dbReference type="AlphaFoldDB" id="A0A4Z2EFC7"/>
<protein>
    <submittedName>
        <fullName evidence="2">Uncharacterized protein</fullName>
    </submittedName>
</protein>
<comment type="caution">
    <text evidence="2">The sequence shown here is derived from an EMBL/GenBank/DDBJ whole genome shotgun (WGS) entry which is preliminary data.</text>
</comment>
<accession>A0A4Z2EFC7</accession>
<evidence type="ECO:0000256" key="1">
    <source>
        <dbReference type="SAM" id="MobiDB-lite"/>
    </source>
</evidence>
<dbReference type="Proteomes" id="UP000314294">
    <property type="component" value="Unassembled WGS sequence"/>
</dbReference>
<sequence>MQTPPGEAPTDTLSGTFDPPGPLKSHCKPRRHLRTAPLTGRLHPNATPSPSKPVPLTRSPGAPQPDTHIQNHGDASARLRGEELLLSHGHVLLAGGVLPAGDVLVVAHFGDDPADEPVDSTGLGAAVSGLRCRRGLAVLTGYGDRLLAAFLGSKLGLFFVQQFVDSVPTSLVK</sequence>
<evidence type="ECO:0000313" key="2">
    <source>
        <dbReference type="EMBL" id="TNN27401.1"/>
    </source>
</evidence>
<organism evidence="2 3">
    <name type="scientific">Liparis tanakae</name>
    <name type="common">Tanaka's snailfish</name>
    <dbReference type="NCBI Taxonomy" id="230148"/>
    <lineage>
        <taxon>Eukaryota</taxon>
        <taxon>Metazoa</taxon>
        <taxon>Chordata</taxon>
        <taxon>Craniata</taxon>
        <taxon>Vertebrata</taxon>
        <taxon>Euteleostomi</taxon>
        <taxon>Actinopterygii</taxon>
        <taxon>Neopterygii</taxon>
        <taxon>Teleostei</taxon>
        <taxon>Neoteleostei</taxon>
        <taxon>Acanthomorphata</taxon>
        <taxon>Eupercaria</taxon>
        <taxon>Perciformes</taxon>
        <taxon>Cottioidei</taxon>
        <taxon>Cottales</taxon>
        <taxon>Liparidae</taxon>
        <taxon>Liparis</taxon>
    </lineage>
</organism>
<reference evidence="2 3" key="1">
    <citation type="submission" date="2019-03" db="EMBL/GenBank/DDBJ databases">
        <title>First draft genome of Liparis tanakae, snailfish: a comprehensive survey of snailfish specific genes.</title>
        <authorList>
            <person name="Kim W."/>
            <person name="Song I."/>
            <person name="Jeong J.-H."/>
            <person name="Kim D."/>
            <person name="Kim S."/>
            <person name="Ryu S."/>
            <person name="Song J.Y."/>
            <person name="Lee S.K."/>
        </authorList>
    </citation>
    <scope>NUCLEOTIDE SEQUENCE [LARGE SCALE GENOMIC DNA]</scope>
    <source>
        <tissue evidence="2">Muscle</tissue>
    </source>
</reference>
<proteinExistence type="predicted"/>
<feature type="compositionally biased region" description="Basic residues" evidence="1">
    <location>
        <begin position="25"/>
        <end position="34"/>
    </location>
</feature>